<dbReference type="Proteomes" id="UP000619260">
    <property type="component" value="Unassembled WGS sequence"/>
</dbReference>
<reference evidence="3" key="1">
    <citation type="submission" date="2021-01" db="EMBL/GenBank/DDBJ databases">
        <title>Whole genome shotgun sequence of Virgisporangium aliadipatigenens NBRC 105644.</title>
        <authorList>
            <person name="Komaki H."/>
            <person name="Tamura T."/>
        </authorList>
    </citation>
    <scope>NUCLEOTIDE SEQUENCE</scope>
    <source>
        <strain evidence="3">NBRC 105644</strain>
    </source>
</reference>
<dbReference type="InterPro" id="IPR013783">
    <property type="entry name" value="Ig-like_fold"/>
</dbReference>
<sequence>MSEFERDDLVGAVLTDVSREVSGHIRPLGAQAAVRTVRRRRRQRTVAGGVLAAALIIAPLTGLALANNGPNPSPTVGTGTSTSPSMVDVPPQGSPGPSGPPASSDAPAIPASELRNGTLPIAAWPTYPSTPTRCETGQVKFTDGKAGSDEYLWMEGQPLQVDIDGDGGKESVVHLYCRMAQTGYSRVVVFDRTADGGIRNVGTVLTTVWAKDDGKEPAKIWEIQVTDNGQIRIDVGDYEVCCGGDPNLSQHQWRTYGWNGTGFVQIGGPWTFPPNLNRVELSPTAGELTMVRQPDGQWRGTLRVTVRNAGQLRANPILYVRLPAGIMTASLDCALLNGPAQCSLPAVEAGASTTVDLVLTTTANPAGQAEIRVYDNVARDSKEDNNTVTVTVKAS</sequence>
<evidence type="ECO:0000256" key="1">
    <source>
        <dbReference type="SAM" id="MobiDB-lite"/>
    </source>
</evidence>
<keyword evidence="2" id="KW-0812">Transmembrane</keyword>
<keyword evidence="4" id="KW-1185">Reference proteome</keyword>
<dbReference type="AlphaFoldDB" id="A0A8J3YIG9"/>
<protein>
    <submittedName>
        <fullName evidence="3">Uncharacterized protein</fullName>
    </submittedName>
</protein>
<dbReference type="EMBL" id="BOPF01000004">
    <property type="protein sequence ID" value="GIJ44565.1"/>
    <property type="molecule type" value="Genomic_DNA"/>
</dbReference>
<feature type="region of interest" description="Disordered" evidence="1">
    <location>
        <begin position="69"/>
        <end position="111"/>
    </location>
</feature>
<dbReference type="RefSeq" id="WP_203898134.1">
    <property type="nucleotide sequence ID" value="NZ_BOPF01000004.1"/>
</dbReference>
<comment type="caution">
    <text evidence="3">The sequence shown here is derived from an EMBL/GenBank/DDBJ whole genome shotgun (WGS) entry which is preliminary data.</text>
</comment>
<keyword evidence="2" id="KW-0472">Membrane</keyword>
<dbReference type="GO" id="GO:0005975">
    <property type="term" value="P:carbohydrate metabolic process"/>
    <property type="evidence" value="ECO:0007669"/>
    <property type="project" value="UniProtKB-ARBA"/>
</dbReference>
<keyword evidence="2" id="KW-1133">Transmembrane helix</keyword>
<proteinExistence type="predicted"/>
<evidence type="ECO:0000313" key="4">
    <source>
        <dbReference type="Proteomes" id="UP000619260"/>
    </source>
</evidence>
<organism evidence="3 4">
    <name type="scientific">Virgisporangium aliadipatigenens</name>
    <dbReference type="NCBI Taxonomy" id="741659"/>
    <lineage>
        <taxon>Bacteria</taxon>
        <taxon>Bacillati</taxon>
        <taxon>Actinomycetota</taxon>
        <taxon>Actinomycetes</taxon>
        <taxon>Micromonosporales</taxon>
        <taxon>Micromonosporaceae</taxon>
        <taxon>Virgisporangium</taxon>
    </lineage>
</organism>
<feature type="transmembrane region" description="Helical" evidence="2">
    <location>
        <begin position="45"/>
        <end position="66"/>
    </location>
</feature>
<evidence type="ECO:0000313" key="3">
    <source>
        <dbReference type="EMBL" id="GIJ44565.1"/>
    </source>
</evidence>
<dbReference type="Gene3D" id="2.60.40.10">
    <property type="entry name" value="Immunoglobulins"/>
    <property type="match status" value="1"/>
</dbReference>
<name>A0A8J3YIG9_9ACTN</name>
<feature type="compositionally biased region" description="Low complexity" evidence="1">
    <location>
        <begin position="101"/>
        <end position="111"/>
    </location>
</feature>
<evidence type="ECO:0000256" key="2">
    <source>
        <dbReference type="SAM" id="Phobius"/>
    </source>
</evidence>
<accession>A0A8J3YIG9</accession>
<gene>
    <name evidence="3" type="ORF">Val02_14510</name>
</gene>
<feature type="compositionally biased region" description="Low complexity" evidence="1">
    <location>
        <begin position="69"/>
        <end position="85"/>
    </location>
</feature>